<dbReference type="OrthoDB" id="8117402at2759"/>
<gene>
    <name evidence="9" type="ORF">CB0940_10233</name>
    <name evidence="10" type="ORF">RHO25_011600</name>
</gene>
<evidence type="ECO:0000256" key="3">
    <source>
        <dbReference type="ARBA" id="ARBA00022771"/>
    </source>
</evidence>
<reference evidence="9 11" key="1">
    <citation type="submission" date="2015-10" db="EMBL/GenBank/DDBJ databases">
        <title>The cercosporin biosynthetic gene cluster was horizontally transferred to several fungal lineages and shown to be expanded in Cercospora beticola based on microsynteny with recipient genomes.</title>
        <authorList>
            <person name="De Jonge R."/>
            <person name="Ebert M.K."/>
            <person name="Suttle J.C."/>
            <person name="Jurick Ii W.M."/>
            <person name="Secor G.A."/>
            <person name="Thomma B.P."/>
            <person name="Van De Peer Y."/>
            <person name="Bolton M.D."/>
        </authorList>
    </citation>
    <scope>NUCLEOTIDE SEQUENCE [LARGE SCALE GENOMIC DNA]</scope>
    <source>
        <strain evidence="9 11">09-40</strain>
    </source>
</reference>
<feature type="compositionally biased region" description="Polar residues" evidence="7">
    <location>
        <begin position="222"/>
        <end position="241"/>
    </location>
</feature>
<keyword evidence="1" id="KW-0479">Metal-binding</keyword>
<evidence type="ECO:0000313" key="10">
    <source>
        <dbReference type="EMBL" id="WPB06940.1"/>
    </source>
</evidence>
<organism evidence="9 11">
    <name type="scientific">Cercospora beticola</name>
    <name type="common">Sugarbeet leaf spot fungus</name>
    <dbReference type="NCBI Taxonomy" id="122368"/>
    <lineage>
        <taxon>Eukaryota</taxon>
        <taxon>Fungi</taxon>
        <taxon>Dikarya</taxon>
        <taxon>Ascomycota</taxon>
        <taxon>Pezizomycotina</taxon>
        <taxon>Dothideomycetes</taxon>
        <taxon>Dothideomycetidae</taxon>
        <taxon>Mycosphaerellales</taxon>
        <taxon>Mycosphaerellaceae</taxon>
        <taxon>Cercospora</taxon>
    </lineage>
</organism>
<feature type="compositionally biased region" description="Low complexity" evidence="7">
    <location>
        <begin position="522"/>
        <end position="535"/>
    </location>
</feature>
<feature type="compositionally biased region" description="Basic residues" evidence="7">
    <location>
        <begin position="33"/>
        <end position="47"/>
    </location>
</feature>
<feature type="region of interest" description="Disordered" evidence="7">
    <location>
        <begin position="610"/>
        <end position="633"/>
    </location>
</feature>
<protein>
    <submittedName>
        <fullName evidence="9">Cell wall transcription factor ACE2</fullName>
    </submittedName>
</protein>
<proteinExistence type="predicted"/>
<keyword evidence="12" id="KW-1185">Reference proteome</keyword>
<name>A0A2G5HTK3_CERBT</name>
<reference evidence="10 12" key="2">
    <citation type="submission" date="2023-09" db="EMBL/GenBank/DDBJ databases">
        <title>Complete-Gapless Cercospora beticola genome.</title>
        <authorList>
            <person name="Wyatt N.A."/>
            <person name="Spanner R.E."/>
            <person name="Bolton M.D."/>
        </authorList>
    </citation>
    <scope>NUCLEOTIDE SEQUENCE [LARGE SCALE GENOMIC DNA]</scope>
    <source>
        <strain evidence="10">Cb09-40</strain>
    </source>
</reference>
<dbReference type="AlphaFoldDB" id="A0A2G5HTK3"/>
<dbReference type="Proteomes" id="UP000230605">
    <property type="component" value="Chromosome 8"/>
</dbReference>
<dbReference type="Gene3D" id="3.30.160.60">
    <property type="entry name" value="Classic Zinc Finger"/>
    <property type="match status" value="3"/>
</dbReference>
<dbReference type="GO" id="GO:0005634">
    <property type="term" value="C:nucleus"/>
    <property type="evidence" value="ECO:0007669"/>
    <property type="project" value="TreeGrafter"/>
</dbReference>
<feature type="compositionally biased region" description="Basic residues" evidence="7">
    <location>
        <begin position="10"/>
        <end position="19"/>
    </location>
</feature>
<keyword evidence="2" id="KW-0677">Repeat</keyword>
<dbReference type="PANTHER" id="PTHR24393:SF34">
    <property type="entry name" value="PR_SET DOMAIN 13"/>
    <property type="match status" value="1"/>
</dbReference>
<feature type="domain" description="C2H2-type" evidence="8">
    <location>
        <begin position="414"/>
        <end position="441"/>
    </location>
</feature>
<evidence type="ECO:0000313" key="9">
    <source>
        <dbReference type="EMBL" id="PIA95859.1"/>
    </source>
</evidence>
<dbReference type="InterPro" id="IPR013087">
    <property type="entry name" value="Znf_C2H2_type"/>
</dbReference>
<dbReference type="Proteomes" id="UP001302367">
    <property type="component" value="Chromosome 8"/>
</dbReference>
<feature type="region of interest" description="Disordered" evidence="7">
    <location>
        <begin position="290"/>
        <end position="310"/>
    </location>
</feature>
<evidence type="ECO:0000259" key="8">
    <source>
        <dbReference type="PROSITE" id="PS50157"/>
    </source>
</evidence>
<dbReference type="PANTHER" id="PTHR24393">
    <property type="entry name" value="ZINC FINGER PROTEIN"/>
    <property type="match status" value="1"/>
</dbReference>
<evidence type="ECO:0000256" key="2">
    <source>
        <dbReference type="ARBA" id="ARBA00022737"/>
    </source>
</evidence>
<feature type="domain" description="C2H2-type" evidence="8">
    <location>
        <begin position="384"/>
        <end position="413"/>
    </location>
</feature>
<dbReference type="InterPro" id="IPR036236">
    <property type="entry name" value="Znf_C2H2_sf"/>
</dbReference>
<feature type="region of interest" description="Disordered" evidence="7">
    <location>
        <begin position="99"/>
        <end position="138"/>
    </location>
</feature>
<dbReference type="GO" id="GO:0008270">
    <property type="term" value="F:zinc ion binding"/>
    <property type="evidence" value="ECO:0007669"/>
    <property type="project" value="UniProtKB-KW"/>
</dbReference>
<sequence>MLPVTSSSIQKRRQTHRRQQSLEVPILATPMPTHRRTNSRPTNHRRGLSVDQALSAMSSPSQFRPLLPQDAYHGLPSGIPLRTHTPLDTNTAQYALQEQQHQQHYNIKQEPQSHSLPPPLSAPPLAHPQPQSQPQDFQSHLHQQLNGMFSPNTAAISTESQQTAAYQSLQSHMAWYAQQFGNNSPNPSFNGQQSQPVIQVTHPLNGDMSAPVYLSQPQMQVASLAHGQSQTVPNTPQNHSWPSPPPSKHQRSQSYQLDVAPMAQQQGQRQQVYELDGSFSFNGETDYAASYSSSLADPSSPPQQHSTPMPTLYEEPSADLLLQAAAGAEQDFNSPHFMVGGGHMCPEQAALDAAGIDATYIDTGISEEQINSWLVHPVGKGDPYRCKWEGCDTAINRKENARSHVQNHLDDRRFRCNPCGKRFNRLHDTKRHHLTHTNERPAVCPCGKTFARADALTRHRQRDMCEGVLPGFEKIDEEKPKRGRPKKDRSGEGNMSKRSSRPDMDTRARKAALARAMDQANGSQSGSFSSAASERSMPDTPPQQSEAMSAHDFLDMDHPDSQFNAATGSWIDTPPTSPPSAAHMQLSKPKHFELSIPLEKVVSPAKLSARASPCPTTKSHHDSHQDCSSPAARNNSSFVSYSSPAAYHGFHGGSSPLDGVDIFNEAVDFDVMDSHPDVGRQVFSPPGESCSGSSVYNSDYDAVHVTAAVKPPAHMTTISEYGVTNTSRNPFDLDDSITNMDDSYSDIRDILDSWISTTGT</sequence>
<dbReference type="PROSITE" id="PS00028">
    <property type="entry name" value="ZINC_FINGER_C2H2_1"/>
    <property type="match status" value="2"/>
</dbReference>
<evidence type="ECO:0000313" key="12">
    <source>
        <dbReference type="Proteomes" id="UP001302367"/>
    </source>
</evidence>
<dbReference type="EMBL" id="CP134191">
    <property type="protein sequence ID" value="WPB06940.1"/>
    <property type="molecule type" value="Genomic_DNA"/>
</dbReference>
<evidence type="ECO:0000256" key="1">
    <source>
        <dbReference type="ARBA" id="ARBA00022723"/>
    </source>
</evidence>
<dbReference type="GO" id="GO:0001228">
    <property type="term" value="F:DNA-binding transcription activator activity, RNA polymerase II-specific"/>
    <property type="evidence" value="ECO:0007669"/>
    <property type="project" value="TreeGrafter"/>
</dbReference>
<keyword evidence="5" id="KW-0539">Nucleus</keyword>
<evidence type="ECO:0000256" key="4">
    <source>
        <dbReference type="ARBA" id="ARBA00022833"/>
    </source>
</evidence>
<evidence type="ECO:0000256" key="5">
    <source>
        <dbReference type="ARBA" id="ARBA00023242"/>
    </source>
</evidence>
<keyword evidence="4" id="KW-0862">Zinc</keyword>
<dbReference type="PROSITE" id="PS50157">
    <property type="entry name" value="ZINC_FINGER_C2H2_2"/>
    <property type="match status" value="2"/>
</dbReference>
<evidence type="ECO:0000256" key="6">
    <source>
        <dbReference type="PROSITE-ProRule" id="PRU00042"/>
    </source>
</evidence>
<feature type="region of interest" description="Disordered" evidence="7">
    <location>
        <begin position="476"/>
        <end position="547"/>
    </location>
</feature>
<feature type="compositionally biased region" description="Pro residues" evidence="7">
    <location>
        <begin position="116"/>
        <end position="127"/>
    </location>
</feature>
<dbReference type="SMART" id="SM00355">
    <property type="entry name" value="ZnF_C2H2"/>
    <property type="match status" value="2"/>
</dbReference>
<feature type="region of interest" description="Disordered" evidence="7">
    <location>
        <begin position="222"/>
        <end position="255"/>
    </location>
</feature>
<keyword evidence="3 6" id="KW-0863">Zinc-finger</keyword>
<dbReference type="GO" id="GO:0000978">
    <property type="term" value="F:RNA polymerase II cis-regulatory region sequence-specific DNA binding"/>
    <property type="evidence" value="ECO:0007669"/>
    <property type="project" value="TreeGrafter"/>
</dbReference>
<feature type="region of interest" description="Disordered" evidence="7">
    <location>
        <begin position="1"/>
        <end position="86"/>
    </location>
</feature>
<evidence type="ECO:0000313" key="11">
    <source>
        <dbReference type="Proteomes" id="UP000230605"/>
    </source>
</evidence>
<accession>A0A2G5HTK3</accession>
<dbReference type="EMBL" id="LKMD01000103">
    <property type="protein sequence ID" value="PIA95859.1"/>
    <property type="molecule type" value="Genomic_DNA"/>
</dbReference>
<dbReference type="SUPFAM" id="SSF57667">
    <property type="entry name" value="beta-beta-alpha zinc fingers"/>
    <property type="match status" value="1"/>
</dbReference>
<evidence type="ECO:0000256" key="7">
    <source>
        <dbReference type="SAM" id="MobiDB-lite"/>
    </source>
</evidence>